<dbReference type="PANTHER" id="PTHR39188:SF3">
    <property type="entry name" value="STAGE IV SPORULATION PROTEIN FB"/>
    <property type="match status" value="1"/>
</dbReference>
<evidence type="ECO:0000256" key="6">
    <source>
        <dbReference type="ARBA" id="ARBA00022723"/>
    </source>
</evidence>
<sequence>MTAVEQEKRTGIPLGRVFGVPVSLAWSWFVIAAFIVVVFSPDVARALPGIGSGAYAVALAYALLLLLSVLVHELAHALSAQAFGWPGARIVLTLWGGHTQFGSFHATPGRSLLVALAGPAANFALAGAGYAVMAVAEPQGVAGLLLNILVWANFLVAVFNVLPGLPLDGGRLVESAVWRATGSQERGTVAAGWAGRLIVIGLVAYFVGLPLVTGRQLDLQLTIVSLLVGAFLWAGAGQAIREARMRQRLPRVTVRGLMEPASALASAATVEDIDRRLAERPGHVVLVAADGTPEAVVDGASLASVPAGVRAATPAGTVARALAPGAVVDVAGTGRDLITYLAGLGGSEYAVLDGGRVVGLLGQSAVVGAVTGRRGP</sequence>
<comment type="cofactor">
    <cofactor evidence="14">
        <name>Zn(2+)</name>
        <dbReference type="ChEBI" id="CHEBI:29105"/>
    </cofactor>
    <text evidence="14">Binds 1 zinc ion per subunit.</text>
</comment>
<evidence type="ECO:0000256" key="1">
    <source>
        <dbReference type="ARBA" id="ARBA00004651"/>
    </source>
</evidence>
<evidence type="ECO:0000256" key="9">
    <source>
        <dbReference type="ARBA" id="ARBA00022833"/>
    </source>
</evidence>
<keyword evidence="13 14" id="KW-0472">Membrane</keyword>
<evidence type="ECO:0000256" key="13">
    <source>
        <dbReference type="ARBA" id="ARBA00023136"/>
    </source>
</evidence>
<evidence type="ECO:0000256" key="4">
    <source>
        <dbReference type="ARBA" id="ARBA00022670"/>
    </source>
</evidence>
<feature type="transmembrane region" description="Helical" evidence="14">
    <location>
        <begin position="148"/>
        <end position="167"/>
    </location>
</feature>
<evidence type="ECO:0000256" key="12">
    <source>
        <dbReference type="ARBA" id="ARBA00023122"/>
    </source>
</evidence>
<dbReference type="RefSeq" id="WP_373971402.1">
    <property type="nucleotide sequence ID" value="NZ_JBHDLJ010000004.1"/>
</dbReference>
<evidence type="ECO:0000256" key="3">
    <source>
        <dbReference type="ARBA" id="ARBA00022475"/>
    </source>
</evidence>
<keyword evidence="5 14" id="KW-0812">Transmembrane</keyword>
<accession>A0ABV4ULQ9</accession>
<feature type="transmembrane region" description="Helical" evidence="14">
    <location>
        <begin position="219"/>
        <end position="240"/>
    </location>
</feature>
<evidence type="ECO:0000256" key="10">
    <source>
        <dbReference type="ARBA" id="ARBA00022989"/>
    </source>
</evidence>
<evidence type="ECO:0000313" key="17">
    <source>
        <dbReference type="Proteomes" id="UP001575652"/>
    </source>
</evidence>
<organism evidence="16 17">
    <name type="scientific">Arthrobacter halodurans</name>
    <dbReference type="NCBI Taxonomy" id="516699"/>
    <lineage>
        <taxon>Bacteria</taxon>
        <taxon>Bacillati</taxon>
        <taxon>Actinomycetota</taxon>
        <taxon>Actinomycetes</taxon>
        <taxon>Micrococcales</taxon>
        <taxon>Micrococcaceae</taxon>
        <taxon>Arthrobacter</taxon>
    </lineage>
</organism>
<dbReference type="InterPro" id="IPR008915">
    <property type="entry name" value="Peptidase_M50"/>
</dbReference>
<evidence type="ECO:0000259" key="15">
    <source>
        <dbReference type="Pfam" id="PF02163"/>
    </source>
</evidence>
<proteinExistence type="inferred from homology"/>
<feature type="transmembrane region" description="Helical" evidence="14">
    <location>
        <begin position="52"/>
        <end position="71"/>
    </location>
</feature>
<evidence type="ECO:0000256" key="5">
    <source>
        <dbReference type="ARBA" id="ARBA00022692"/>
    </source>
</evidence>
<dbReference type="GO" id="GO:0008233">
    <property type="term" value="F:peptidase activity"/>
    <property type="evidence" value="ECO:0007669"/>
    <property type="project" value="UniProtKB-KW"/>
</dbReference>
<name>A0ABV4ULQ9_9MICC</name>
<evidence type="ECO:0000256" key="2">
    <source>
        <dbReference type="ARBA" id="ARBA00007931"/>
    </source>
</evidence>
<dbReference type="EMBL" id="JBHDLJ010000004">
    <property type="protein sequence ID" value="MFB0834231.1"/>
    <property type="molecule type" value="Genomic_DNA"/>
</dbReference>
<dbReference type="InterPro" id="IPR016483">
    <property type="entry name" value="UCP006404_Pept_M50_CBS"/>
</dbReference>
<feature type="transmembrane region" description="Helical" evidence="14">
    <location>
        <begin position="112"/>
        <end position="136"/>
    </location>
</feature>
<keyword evidence="17" id="KW-1185">Reference proteome</keyword>
<keyword evidence="8 14" id="KW-0378">Hydrolase</keyword>
<keyword evidence="7" id="KW-0677">Repeat</keyword>
<dbReference type="GO" id="GO:0006508">
    <property type="term" value="P:proteolysis"/>
    <property type="evidence" value="ECO:0007669"/>
    <property type="project" value="UniProtKB-KW"/>
</dbReference>
<keyword evidence="12" id="KW-0129">CBS domain</keyword>
<feature type="domain" description="Peptidase M50" evidence="15">
    <location>
        <begin position="61"/>
        <end position="135"/>
    </location>
</feature>
<keyword evidence="4 14" id="KW-0645">Protease</keyword>
<gene>
    <name evidence="16" type="ORF">ACETWP_06485</name>
</gene>
<evidence type="ECO:0000256" key="11">
    <source>
        <dbReference type="ARBA" id="ARBA00023049"/>
    </source>
</evidence>
<feature type="transmembrane region" description="Helical" evidence="14">
    <location>
        <begin position="188"/>
        <end position="207"/>
    </location>
</feature>
<keyword evidence="10 14" id="KW-1133">Transmembrane helix</keyword>
<evidence type="ECO:0000313" key="16">
    <source>
        <dbReference type="EMBL" id="MFB0834231.1"/>
    </source>
</evidence>
<reference evidence="16 17" key="1">
    <citation type="submission" date="2024-09" db="EMBL/GenBank/DDBJ databases">
        <authorList>
            <person name="Salinas-Garcia M.A."/>
            <person name="Prieme A."/>
        </authorList>
    </citation>
    <scope>NUCLEOTIDE SEQUENCE [LARGE SCALE GENOMIC DNA]</scope>
    <source>
        <strain evidence="16 17">DSM 21081</strain>
    </source>
</reference>
<dbReference type="Pfam" id="PF02163">
    <property type="entry name" value="Peptidase_M50"/>
    <property type="match status" value="2"/>
</dbReference>
<comment type="similarity">
    <text evidence="2 14">Belongs to the peptidase M50B family.</text>
</comment>
<keyword evidence="11 14" id="KW-0482">Metalloprotease</keyword>
<keyword evidence="6 14" id="KW-0479">Metal-binding</keyword>
<evidence type="ECO:0000256" key="7">
    <source>
        <dbReference type="ARBA" id="ARBA00022737"/>
    </source>
</evidence>
<keyword evidence="3 14" id="KW-1003">Cell membrane</keyword>
<evidence type="ECO:0000256" key="8">
    <source>
        <dbReference type="ARBA" id="ARBA00022801"/>
    </source>
</evidence>
<keyword evidence="9 14" id="KW-0862">Zinc</keyword>
<dbReference type="PIRSF" id="PIRSF006404">
    <property type="entry name" value="UCP006404_Pept_M50_CBS"/>
    <property type="match status" value="1"/>
</dbReference>
<feature type="domain" description="Peptidase M50" evidence="15">
    <location>
        <begin position="145"/>
        <end position="189"/>
    </location>
</feature>
<comment type="caution">
    <text evidence="16">The sequence shown here is derived from an EMBL/GenBank/DDBJ whole genome shotgun (WGS) entry which is preliminary data.</text>
</comment>
<feature type="transmembrane region" description="Helical" evidence="14">
    <location>
        <begin position="17"/>
        <end position="40"/>
    </location>
</feature>
<protein>
    <recommendedName>
        <fullName evidence="14">Zinc metalloprotease</fullName>
    </recommendedName>
</protein>
<dbReference type="Proteomes" id="UP001575652">
    <property type="component" value="Unassembled WGS sequence"/>
</dbReference>
<comment type="subcellular location">
    <subcellularLocation>
        <location evidence="1 14">Cell membrane</location>
        <topology evidence="1 14">Multi-pass membrane protein</topology>
    </subcellularLocation>
</comment>
<evidence type="ECO:0000256" key="14">
    <source>
        <dbReference type="PIRNR" id="PIRNR006404"/>
    </source>
</evidence>
<dbReference type="PANTHER" id="PTHR39188">
    <property type="entry name" value="MEMBRANE-ASSOCIATED ZINC METALLOPROTEASE M50B"/>
    <property type="match status" value="1"/>
</dbReference>